<name>A0A0D5Y2U9_9PSED</name>
<protein>
    <submittedName>
        <fullName evidence="1">Uncharacterized protein</fullName>
    </submittedName>
</protein>
<organism evidence="1 2">
    <name type="scientific">Pseudomonas chlororaphis</name>
    <dbReference type="NCBI Taxonomy" id="587753"/>
    <lineage>
        <taxon>Bacteria</taxon>
        <taxon>Pseudomonadati</taxon>
        <taxon>Pseudomonadota</taxon>
        <taxon>Gammaproteobacteria</taxon>
        <taxon>Pseudomonadales</taxon>
        <taxon>Pseudomonadaceae</taxon>
        <taxon>Pseudomonas</taxon>
    </lineage>
</organism>
<sequence length="45" mass="4872">MPLHAHLLALETELHGPSARGNRQRLLQLLDETFCEFGASGQVGG</sequence>
<dbReference type="AlphaFoldDB" id="A0A0D5Y2U9"/>
<dbReference type="EMBL" id="CP011110">
    <property type="protein sequence ID" value="AKA25322.1"/>
    <property type="molecule type" value="Genomic_DNA"/>
</dbReference>
<reference evidence="1 2" key="1">
    <citation type="journal article" date="2015" name="Mol. Plant Microbe Interact.">
        <title>Comparative Genomic Analysis of Pseudomonas chlororaphis PCL1606 Reveals New Insight into Antifungal Compounds Involved in Biocontrol.</title>
        <authorList>
            <person name="Calderon C.E."/>
            <person name="Ramos C."/>
            <person name="de Vicente A."/>
            <person name="Cazorla F.M."/>
        </authorList>
    </citation>
    <scope>NUCLEOTIDE SEQUENCE [LARGE SCALE GENOMIC DNA]</scope>
    <source>
        <strain evidence="1 2">PCL1606</strain>
    </source>
</reference>
<evidence type="ECO:0000313" key="1">
    <source>
        <dbReference type="EMBL" id="AKA25322.1"/>
    </source>
</evidence>
<gene>
    <name evidence="1" type="ORF">PCL1606_38710</name>
</gene>
<proteinExistence type="predicted"/>
<dbReference type="Proteomes" id="UP000032748">
    <property type="component" value="Chromosome"/>
</dbReference>
<evidence type="ECO:0000313" key="2">
    <source>
        <dbReference type="Proteomes" id="UP000032748"/>
    </source>
</evidence>
<accession>A0A0D5Y2U9</accession>
<dbReference type="KEGG" id="pcz:PCL1606_38710"/>
<dbReference type="RefSeq" id="WP_171820063.1">
    <property type="nucleotide sequence ID" value="NZ_CP011110.1"/>
</dbReference>
<dbReference type="PATRIC" id="fig|587753.10.peg.3863"/>